<comment type="similarity">
    <text evidence="1">Belongs to the TTI2 family.</text>
</comment>
<dbReference type="EMBL" id="WHUW01000002">
    <property type="protein sequence ID" value="KAF8450932.1"/>
    <property type="molecule type" value="Genomic_DNA"/>
</dbReference>
<keyword evidence="4" id="KW-1185">Reference proteome</keyword>
<dbReference type="PANTHER" id="PTHR32226:SF2">
    <property type="entry name" value="TELO2-INTERACTING PROTEIN 2"/>
    <property type="match status" value="1"/>
</dbReference>
<evidence type="ECO:0000256" key="1">
    <source>
        <dbReference type="ARBA" id="ARBA00034736"/>
    </source>
</evidence>
<proteinExistence type="inferred from homology"/>
<dbReference type="PANTHER" id="PTHR32226">
    <property type="entry name" value="TELO2-INTERACTING PROTEIN 2"/>
    <property type="match status" value="1"/>
</dbReference>
<name>A0AAD4C7X7_BOLED</name>
<dbReference type="GO" id="GO:0005829">
    <property type="term" value="C:cytosol"/>
    <property type="evidence" value="ECO:0007669"/>
    <property type="project" value="TreeGrafter"/>
</dbReference>
<gene>
    <name evidence="3" type="ORF">L210DRAFT_3521588</name>
</gene>
<feature type="region of interest" description="Disordered" evidence="2">
    <location>
        <begin position="283"/>
        <end position="304"/>
    </location>
</feature>
<dbReference type="InterPro" id="IPR018870">
    <property type="entry name" value="Tti2"/>
</dbReference>
<comment type="caution">
    <text evidence="3">The sequence shown here is derived from an EMBL/GenBank/DDBJ whole genome shotgun (WGS) entry which is preliminary data.</text>
</comment>
<accession>A0AAD4C7X7</accession>
<dbReference type="GO" id="GO:0005634">
    <property type="term" value="C:nucleus"/>
    <property type="evidence" value="ECO:0007669"/>
    <property type="project" value="TreeGrafter"/>
</dbReference>
<dbReference type="Proteomes" id="UP001194468">
    <property type="component" value="Unassembled WGS sequence"/>
</dbReference>
<reference evidence="3" key="2">
    <citation type="journal article" date="2020" name="Nat. Commun.">
        <title>Large-scale genome sequencing of mycorrhizal fungi provides insights into the early evolution of symbiotic traits.</title>
        <authorList>
            <person name="Miyauchi S."/>
            <person name="Kiss E."/>
            <person name="Kuo A."/>
            <person name="Drula E."/>
            <person name="Kohler A."/>
            <person name="Sanchez-Garcia M."/>
            <person name="Morin E."/>
            <person name="Andreopoulos B."/>
            <person name="Barry K.W."/>
            <person name="Bonito G."/>
            <person name="Buee M."/>
            <person name="Carver A."/>
            <person name="Chen C."/>
            <person name="Cichocki N."/>
            <person name="Clum A."/>
            <person name="Culley D."/>
            <person name="Crous P.W."/>
            <person name="Fauchery L."/>
            <person name="Girlanda M."/>
            <person name="Hayes R.D."/>
            <person name="Keri Z."/>
            <person name="LaButti K."/>
            <person name="Lipzen A."/>
            <person name="Lombard V."/>
            <person name="Magnuson J."/>
            <person name="Maillard F."/>
            <person name="Murat C."/>
            <person name="Nolan M."/>
            <person name="Ohm R.A."/>
            <person name="Pangilinan J."/>
            <person name="Pereira M.F."/>
            <person name="Perotto S."/>
            <person name="Peter M."/>
            <person name="Pfister S."/>
            <person name="Riley R."/>
            <person name="Sitrit Y."/>
            <person name="Stielow J.B."/>
            <person name="Szollosi G."/>
            <person name="Zifcakova L."/>
            <person name="Stursova M."/>
            <person name="Spatafora J.W."/>
            <person name="Tedersoo L."/>
            <person name="Vaario L.M."/>
            <person name="Yamada A."/>
            <person name="Yan M."/>
            <person name="Wang P."/>
            <person name="Xu J."/>
            <person name="Bruns T."/>
            <person name="Baldrian P."/>
            <person name="Vilgalys R."/>
            <person name="Dunand C."/>
            <person name="Henrissat B."/>
            <person name="Grigoriev I.V."/>
            <person name="Hibbett D."/>
            <person name="Nagy L.G."/>
            <person name="Martin F.M."/>
        </authorList>
    </citation>
    <scope>NUCLEOTIDE SEQUENCE</scope>
    <source>
        <strain evidence="3">BED1</strain>
    </source>
</reference>
<evidence type="ECO:0000313" key="3">
    <source>
        <dbReference type="EMBL" id="KAF8450932.1"/>
    </source>
</evidence>
<organism evidence="3 4">
    <name type="scientific">Boletus edulis BED1</name>
    <dbReference type="NCBI Taxonomy" id="1328754"/>
    <lineage>
        <taxon>Eukaryota</taxon>
        <taxon>Fungi</taxon>
        <taxon>Dikarya</taxon>
        <taxon>Basidiomycota</taxon>
        <taxon>Agaricomycotina</taxon>
        <taxon>Agaricomycetes</taxon>
        <taxon>Agaricomycetidae</taxon>
        <taxon>Boletales</taxon>
        <taxon>Boletineae</taxon>
        <taxon>Boletaceae</taxon>
        <taxon>Boletoideae</taxon>
        <taxon>Boletus</taxon>
    </lineage>
</organism>
<dbReference type="AlphaFoldDB" id="A0AAD4C7X7"/>
<evidence type="ECO:0000313" key="4">
    <source>
        <dbReference type="Proteomes" id="UP001194468"/>
    </source>
</evidence>
<evidence type="ECO:0000256" key="2">
    <source>
        <dbReference type="SAM" id="MobiDB-lite"/>
    </source>
</evidence>
<sequence>MGLLVIRPHSVGVVRQDSNGVGLSKSMMATFQQTLDSLVVPAAFARHDRIADTTVLAELYAWKSNTETLLNQLDSINVSTLTISELAGFVFVLAPLTAVAQWSSPATRSLANAHLSRIPPSDQLIAHILIQVVKPLFAPTPHPRLHTSTARVLPRPADVQDTYVEQPWKDHPGLDESIRWCLLNTESSTYETAWPFFLPPVMSILDDYQVPYKLLGVRLVSDMLKRVPPQLLLRTGVDTLMFNSLTNALSHLGDQSTPDFIRLAVRTTLQLIDLTTPSVFPSHGISLHDNEPQGTPDPVLSRTLSASQSKSLSTRFSRLSILLSSSLLGTVIMYTPPFLPPVSSLAPDPDPFGDPEHVDLDPAYATPLQRPTPQKQSVNPTLIAAAQSLPPVLSALGIGGARFLKGVVPVLAEWLGLPLPIVAFEAGCGSNDSGDASHNAQRAYYGSKSSTVDVTLHVASLSSLSVLFHTCTSRMGGWSMTIVDAIGRCWVGCLDIESGRRDYIVSEESLAILKIQLKETAVQLARIYPGVAKNEYAMLLASNETLFEGLVGEIC</sequence>
<protein>
    <submittedName>
        <fullName evidence="3">Uncharacterized protein</fullName>
    </submittedName>
</protein>
<dbReference type="Pfam" id="PF10521">
    <property type="entry name" value="Tti2"/>
    <property type="match status" value="1"/>
</dbReference>
<dbReference type="GO" id="GO:0110078">
    <property type="term" value="C:TTT Hsp90 cochaperone complex"/>
    <property type="evidence" value="ECO:0007669"/>
    <property type="project" value="InterPro"/>
</dbReference>
<reference evidence="3" key="1">
    <citation type="submission" date="2019-10" db="EMBL/GenBank/DDBJ databases">
        <authorList>
            <consortium name="DOE Joint Genome Institute"/>
            <person name="Kuo A."/>
            <person name="Miyauchi S."/>
            <person name="Kiss E."/>
            <person name="Drula E."/>
            <person name="Kohler A."/>
            <person name="Sanchez-Garcia M."/>
            <person name="Andreopoulos B."/>
            <person name="Barry K.W."/>
            <person name="Bonito G."/>
            <person name="Buee M."/>
            <person name="Carver A."/>
            <person name="Chen C."/>
            <person name="Cichocki N."/>
            <person name="Clum A."/>
            <person name="Culley D."/>
            <person name="Crous P.W."/>
            <person name="Fauchery L."/>
            <person name="Girlanda M."/>
            <person name="Hayes R."/>
            <person name="Keri Z."/>
            <person name="LaButti K."/>
            <person name="Lipzen A."/>
            <person name="Lombard V."/>
            <person name="Magnuson J."/>
            <person name="Maillard F."/>
            <person name="Morin E."/>
            <person name="Murat C."/>
            <person name="Nolan M."/>
            <person name="Ohm R."/>
            <person name="Pangilinan J."/>
            <person name="Pereira M."/>
            <person name="Perotto S."/>
            <person name="Peter M."/>
            <person name="Riley R."/>
            <person name="Sitrit Y."/>
            <person name="Stielow B."/>
            <person name="Szollosi G."/>
            <person name="Zifcakova L."/>
            <person name="Stursova M."/>
            <person name="Spatafora J.W."/>
            <person name="Tedersoo L."/>
            <person name="Vaario L.-M."/>
            <person name="Yamada A."/>
            <person name="Yan M."/>
            <person name="Wang P."/>
            <person name="Xu J."/>
            <person name="Bruns T."/>
            <person name="Baldrian P."/>
            <person name="Vilgalys R."/>
            <person name="Henrissat B."/>
            <person name="Grigoriev I.V."/>
            <person name="Hibbett D."/>
            <person name="Nagy L.G."/>
            <person name="Martin F.M."/>
        </authorList>
    </citation>
    <scope>NUCLEOTIDE SEQUENCE</scope>
    <source>
        <strain evidence="3">BED1</strain>
    </source>
</reference>